<dbReference type="InterPro" id="IPR023296">
    <property type="entry name" value="Glyco_hydro_beta-prop_sf"/>
</dbReference>
<comment type="similarity">
    <text evidence="3">Belongs to the glycosyl hydrolase 130 family.</text>
</comment>
<comment type="caution">
    <text evidence="4">The sequence shown here is derived from an EMBL/GenBank/DDBJ whole genome shotgun (WGS) entry which is preliminary data.</text>
</comment>
<evidence type="ECO:0000313" key="5">
    <source>
        <dbReference type="Proteomes" id="UP000541810"/>
    </source>
</evidence>
<dbReference type="Proteomes" id="UP000541810">
    <property type="component" value="Unassembled WGS sequence"/>
</dbReference>
<gene>
    <name evidence="4" type="ORF">HNQ40_000811</name>
</gene>
<dbReference type="PANTHER" id="PTHR34106">
    <property type="entry name" value="GLYCOSIDASE"/>
    <property type="match status" value="1"/>
</dbReference>
<dbReference type="GO" id="GO:0016787">
    <property type="term" value="F:hydrolase activity"/>
    <property type="evidence" value="ECO:0007669"/>
    <property type="project" value="UniProtKB-KW"/>
</dbReference>
<keyword evidence="2" id="KW-0808">Transferase</keyword>
<keyword evidence="5" id="KW-1185">Reference proteome</keyword>
<dbReference type="Gene3D" id="2.115.10.20">
    <property type="entry name" value="Glycosyl hydrolase domain, family 43"/>
    <property type="match status" value="1"/>
</dbReference>
<evidence type="ECO:0000256" key="3">
    <source>
        <dbReference type="ARBA" id="ARBA00024356"/>
    </source>
</evidence>
<dbReference type="RefSeq" id="WP_184676607.1">
    <property type="nucleotide sequence ID" value="NZ_JACHGY010000001.1"/>
</dbReference>
<dbReference type="SUPFAM" id="SSF75005">
    <property type="entry name" value="Arabinanase/levansucrase/invertase"/>
    <property type="match status" value="1"/>
</dbReference>
<dbReference type="PIRSF" id="PIRSF016202">
    <property type="entry name" value="PH1107"/>
    <property type="match status" value="1"/>
</dbReference>
<protein>
    <submittedName>
        <fullName evidence="4">Putative GH43/DUF377 family glycosyl hydrolase</fullName>
    </submittedName>
</protein>
<evidence type="ECO:0000313" key="4">
    <source>
        <dbReference type="EMBL" id="MBB6429005.1"/>
    </source>
</evidence>
<dbReference type="GO" id="GO:0016757">
    <property type="term" value="F:glycosyltransferase activity"/>
    <property type="evidence" value="ECO:0007669"/>
    <property type="project" value="UniProtKB-KW"/>
</dbReference>
<organism evidence="4 5">
    <name type="scientific">Algisphaera agarilytica</name>
    <dbReference type="NCBI Taxonomy" id="1385975"/>
    <lineage>
        <taxon>Bacteria</taxon>
        <taxon>Pseudomonadati</taxon>
        <taxon>Planctomycetota</taxon>
        <taxon>Phycisphaerae</taxon>
        <taxon>Phycisphaerales</taxon>
        <taxon>Phycisphaeraceae</taxon>
        <taxon>Algisphaera</taxon>
    </lineage>
</organism>
<accession>A0A7X0H4B7</accession>
<keyword evidence="4" id="KW-0378">Hydrolase</keyword>
<evidence type="ECO:0000256" key="2">
    <source>
        <dbReference type="ARBA" id="ARBA00022679"/>
    </source>
</evidence>
<sequence length="356" mass="40006">MLDRQFTQRLLSPTDISASRDDLKVIGVFNPGTTRLPDGRIVLMARVAESPTEQREGFHALPSWNGQGELDIEYLPEDQDILVDPRKVVRAADQLMRLKFVSHIRTFVLDEAGTAITGELASLYCEGPYETFGVEDPRITLIDGTYYITYVSVSEHGAATSLTTTTDFQSYERHGVVFCPENKDVMLFPEKINDKFVALHRPNTFQRFCKPEMWLASSADAKAWGDHRFVWSGQFAWDNDRIGAGVPPVKVQTPDGPAWLEVYHGSRRATKKGEVGAYMAGLLLLDFNDPTKVLKHTPEPIMGAQEDWEMQGFVPNVVFPTGIVEDGERWLVYYGAADTHVGVTAYRLDDLMEALR</sequence>
<dbReference type="EMBL" id="JACHGY010000001">
    <property type="protein sequence ID" value="MBB6429005.1"/>
    <property type="molecule type" value="Genomic_DNA"/>
</dbReference>
<dbReference type="Pfam" id="PF04041">
    <property type="entry name" value="Glyco_hydro_130"/>
    <property type="match status" value="1"/>
</dbReference>
<evidence type="ECO:0000256" key="1">
    <source>
        <dbReference type="ARBA" id="ARBA00022676"/>
    </source>
</evidence>
<dbReference type="PANTHER" id="PTHR34106:SF5">
    <property type="entry name" value="GLYCOSIDASE"/>
    <property type="match status" value="1"/>
</dbReference>
<dbReference type="InterPro" id="IPR007184">
    <property type="entry name" value="Mannoside_phosphorylase"/>
</dbReference>
<dbReference type="AlphaFoldDB" id="A0A7X0H4B7"/>
<name>A0A7X0H4B7_9BACT</name>
<keyword evidence="1" id="KW-0328">Glycosyltransferase</keyword>
<reference evidence="4 5" key="1">
    <citation type="submission" date="2020-08" db="EMBL/GenBank/DDBJ databases">
        <title>Genomic Encyclopedia of Type Strains, Phase IV (KMG-IV): sequencing the most valuable type-strain genomes for metagenomic binning, comparative biology and taxonomic classification.</title>
        <authorList>
            <person name="Goeker M."/>
        </authorList>
    </citation>
    <scope>NUCLEOTIDE SEQUENCE [LARGE SCALE GENOMIC DNA]</scope>
    <source>
        <strain evidence="4 5">DSM 103725</strain>
    </source>
</reference>
<proteinExistence type="inferred from homology"/>